<keyword evidence="4" id="KW-1185">Reference proteome</keyword>
<dbReference type="Pfam" id="PF08241">
    <property type="entry name" value="Methyltransf_11"/>
    <property type="match status" value="1"/>
</dbReference>
<dbReference type="Proteomes" id="UP001230188">
    <property type="component" value="Unassembled WGS sequence"/>
</dbReference>
<proteinExistence type="predicted"/>
<feature type="signal peptide" evidence="1">
    <location>
        <begin position="1"/>
        <end position="18"/>
    </location>
</feature>
<dbReference type="PANTHER" id="PTHR43036:SF2">
    <property type="entry name" value="OS04G0481300 PROTEIN"/>
    <property type="match status" value="1"/>
</dbReference>
<evidence type="ECO:0000256" key="1">
    <source>
        <dbReference type="SAM" id="SignalP"/>
    </source>
</evidence>
<dbReference type="GO" id="GO:0008757">
    <property type="term" value="F:S-adenosylmethionine-dependent methyltransferase activity"/>
    <property type="evidence" value="ECO:0007669"/>
    <property type="project" value="InterPro"/>
</dbReference>
<evidence type="ECO:0000313" key="3">
    <source>
        <dbReference type="EMBL" id="KAJ8605604.1"/>
    </source>
</evidence>
<dbReference type="AlphaFoldDB" id="A0AAD7XM69"/>
<keyword evidence="1" id="KW-0732">Signal</keyword>
<reference evidence="3" key="1">
    <citation type="submission" date="2023-01" db="EMBL/GenBank/DDBJ databases">
        <title>Metagenome sequencing of chrysophaentin producing Chrysophaeum taylorii.</title>
        <authorList>
            <person name="Davison J."/>
            <person name="Bewley C."/>
        </authorList>
    </citation>
    <scope>NUCLEOTIDE SEQUENCE</scope>
    <source>
        <strain evidence="3">NIES-1699</strain>
    </source>
</reference>
<dbReference type="EMBL" id="JAQMWT010000314">
    <property type="protein sequence ID" value="KAJ8605604.1"/>
    <property type="molecule type" value="Genomic_DNA"/>
</dbReference>
<dbReference type="InterPro" id="IPR013216">
    <property type="entry name" value="Methyltransf_11"/>
</dbReference>
<dbReference type="Gene3D" id="3.40.50.150">
    <property type="entry name" value="Vaccinia Virus protein VP39"/>
    <property type="match status" value="1"/>
</dbReference>
<protein>
    <recommendedName>
        <fullName evidence="2">Methyltransferase type 11 domain-containing protein</fullName>
    </recommendedName>
</protein>
<sequence length="254" mass="28164">MILFLLTTTLIIWCPGLALLLSGVEVPHATQSAASRVLSQPFAERWPYSPDDLIPQDASNDQLFYLVPKFVQHAAEESRSALTTYYDCAIPENAAVLDLCSSWTSHFPPKQFERCAVLGLNPLELLANPSKTEWTVRNLNRDPKLPYDDNEFDVVTNSLSVDYLTKPLDVFREVSRVLKPGGLAAMAFTNRMFPTKVVPVWLAPYTEDSHARIVANYFHFAGGFEDISVADVSPPGWVGLRNPMIVVAARAAAP</sequence>
<organism evidence="3 4">
    <name type="scientific">Chrysophaeum taylorii</name>
    <dbReference type="NCBI Taxonomy" id="2483200"/>
    <lineage>
        <taxon>Eukaryota</taxon>
        <taxon>Sar</taxon>
        <taxon>Stramenopiles</taxon>
        <taxon>Ochrophyta</taxon>
        <taxon>Pelagophyceae</taxon>
        <taxon>Pelagomonadales</taxon>
        <taxon>Pelagomonadaceae</taxon>
        <taxon>Chrysophaeum</taxon>
    </lineage>
</organism>
<feature type="domain" description="Methyltransferase type 11" evidence="2">
    <location>
        <begin position="144"/>
        <end position="185"/>
    </location>
</feature>
<feature type="chain" id="PRO_5042275908" description="Methyltransferase type 11 domain-containing protein" evidence="1">
    <location>
        <begin position="19"/>
        <end position="254"/>
    </location>
</feature>
<dbReference type="PANTHER" id="PTHR43036">
    <property type="entry name" value="OSJNBB0011N17.9 PROTEIN"/>
    <property type="match status" value="1"/>
</dbReference>
<dbReference type="SUPFAM" id="SSF53335">
    <property type="entry name" value="S-adenosyl-L-methionine-dependent methyltransferases"/>
    <property type="match status" value="1"/>
</dbReference>
<gene>
    <name evidence="3" type="ORF">CTAYLR_000057</name>
</gene>
<dbReference type="InterPro" id="IPR029063">
    <property type="entry name" value="SAM-dependent_MTases_sf"/>
</dbReference>
<evidence type="ECO:0000259" key="2">
    <source>
        <dbReference type="Pfam" id="PF08241"/>
    </source>
</evidence>
<accession>A0AAD7XM69</accession>
<name>A0AAD7XM69_9STRA</name>
<evidence type="ECO:0000313" key="4">
    <source>
        <dbReference type="Proteomes" id="UP001230188"/>
    </source>
</evidence>
<comment type="caution">
    <text evidence="3">The sequence shown here is derived from an EMBL/GenBank/DDBJ whole genome shotgun (WGS) entry which is preliminary data.</text>
</comment>